<feature type="transmembrane region" description="Helical" evidence="7">
    <location>
        <begin position="345"/>
        <end position="364"/>
    </location>
</feature>
<keyword evidence="2" id="KW-0521">NADP</keyword>
<dbReference type="Gene3D" id="3.40.50.720">
    <property type="entry name" value="NAD(P)-binding Rossmann-like Domain"/>
    <property type="match status" value="1"/>
</dbReference>
<evidence type="ECO:0000256" key="1">
    <source>
        <dbReference type="ARBA" id="ARBA00022516"/>
    </source>
</evidence>
<dbReference type="EMBL" id="ML122254">
    <property type="protein sequence ID" value="RPD64335.1"/>
    <property type="molecule type" value="Genomic_DNA"/>
</dbReference>
<evidence type="ECO:0000256" key="7">
    <source>
        <dbReference type="SAM" id="Phobius"/>
    </source>
</evidence>
<evidence type="ECO:0000256" key="2">
    <source>
        <dbReference type="ARBA" id="ARBA00022857"/>
    </source>
</evidence>
<dbReference type="InterPro" id="IPR051593">
    <property type="entry name" value="Ergosterol_Biosynth_ERG27"/>
</dbReference>
<dbReference type="GO" id="GO:0000253">
    <property type="term" value="F:3-beta-hydroxysteroid 3-dehydrogenase (NADP+) activity"/>
    <property type="evidence" value="ECO:0007669"/>
    <property type="project" value="TreeGrafter"/>
</dbReference>
<dbReference type="GO" id="GO:0005741">
    <property type="term" value="C:mitochondrial outer membrane"/>
    <property type="evidence" value="ECO:0007669"/>
    <property type="project" value="TreeGrafter"/>
</dbReference>
<keyword evidence="7" id="KW-1133">Transmembrane helix</keyword>
<organism evidence="8 9">
    <name type="scientific">Lentinus tigrinus ALCF2SS1-6</name>
    <dbReference type="NCBI Taxonomy" id="1328759"/>
    <lineage>
        <taxon>Eukaryota</taxon>
        <taxon>Fungi</taxon>
        <taxon>Dikarya</taxon>
        <taxon>Basidiomycota</taxon>
        <taxon>Agaricomycotina</taxon>
        <taxon>Agaricomycetes</taxon>
        <taxon>Polyporales</taxon>
        <taxon>Polyporaceae</taxon>
        <taxon>Lentinus</taxon>
    </lineage>
</organism>
<name>A0A5C2SKE0_9APHY</name>
<reference evidence="8" key="1">
    <citation type="journal article" date="2018" name="Genome Biol. Evol.">
        <title>Genomics and development of Lentinus tigrinus, a white-rot wood-decaying mushroom with dimorphic fruiting bodies.</title>
        <authorList>
            <person name="Wu B."/>
            <person name="Xu Z."/>
            <person name="Knudson A."/>
            <person name="Carlson A."/>
            <person name="Chen N."/>
            <person name="Kovaka S."/>
            <person name="LaButti K."/>
            <person name="Lipzen A."/>
            <person name="Pennachio C."/>
            <person name="Riley R."/>
            <person name="Schakwitz W."/>
            <person name="Umezawa K."/>
            <person name="Ohm R.A."/>
            <person name="Grigoriev I.V."/>
            <person name="Nagy L.G."/>
            <person name="Gibbons J."/>
            <person name="Hibbett D."/>
        </authorList>
    </citation>
    <scope>NUCLEOTIDE SEQUENCE [LARGE SCALE GENOMIC DNA]</scope>
    <source>
        <strain evidence="8">ALCF2SS1-6</strain>
    </source>
</reference>
<accession>A0A5C2SKE0</accession>
<dbReference type="GO" id="GO:0005789">
    <property type="term" value="C:endoplasmic reticulum membrane"/>
    <property type="evidence" value="ECO:0007669"/>
    <property type="project" value="TreeGrafter"/>
</dbReference>
<evidence type="ECO:0000256" key="6">
    <source>
        <dbReference type="ARBA" id="ARBA00023593"/>
    </source>
</evidence>
<evidence type="ECO:0000256" key="5">
    <source>
        <dbReference type="ARBA" id="ARBA00023098"/>
    </source>
</evidence>
<dbReference type="PANTHER" id="PTHR43647">
    <property type="entry name" value="DEHYDROGENASE"/>
    <property type="match status" value="1"/>
</dbReference>
<proteinExistence type="inferred from homology"/>
<evidence type="ECO:0000313" key="8">
    <source>
        <dbReference type="EMBL" id="RPD64335.1"/>
    </source>
</evidence>
<keyword evidence="3" id="KW-0752">Steroid biosynthesis</keyword>
<evidence type="ECO:0000256" key="4">
    <source>
        <dbReference type="ARBA" id="ARBA00023002"/>
    </source>
</evidence>
<protein>
    <recommendedName>
        <fullName evidence="10">3-keto sterol reductase</fullName>
    </recommendedName>
</protein>
<dbReference type="STRING" id="1328759.A0A5C2SKE0"/>
<dbReference type="GO" id="GO:0006694">
    <property type="term" value="P:steroid biosynthetic process"/>
    <property type="evidence" value="ECO:0007669"/>
    <property type="project" value="UniProtKB-KW"/>
</dbReference>
<keyword evidence="7" id="KW-0472">Membrane</keyword>
<keyword evidence="4" id="KW-0560">Oxidoreductase</keyword>
<dbReference type="InterPro" id="IPR036291">
    <property type="entry name" value="NAD(P)-bd_dom_sf"/>
</dbReference>
<keyword evidence="1" id="KW-0444">Lipid biosynthesis</keyword>
<dbReference type="GO" id="GO:0005811">
    <property type="term" value="C:lipid droplet"/>
    <property type="evidence" value="ECO:0007669"/>
    <property type="project" value="TreeGrafter"/>
</dbReference>
<evidence type="ECO:0008006" key="10">
    <source>
        <dbReference type="Google" id="ProtNLM"/>
    </source>
</evidence>
<gene>
    <name evidence="8" type="ORF">L227DRAFT_591489</name>
</gene>
<sequence length="461" mass="51263">MSKGLAIVVTGANGGVGFGICHRLLVQLSAPSPPDAQPYFKLEVPGTTYANAGGNTGIVDEYTFDPDAGVTIIMACRDPKRAADARTRLYGLLDEYISKLKLGSEEEKYARRFRKNARLELEVLDLSSVRSVLEFGKTVSQKYEYLSHLIFNAGTATYSHLDILGFTWDLLRYPIYACQHPRRNIQVNGVLSKDNLGYTWQCNVFGHYVLYRSVQHLLLAYAQKSGSSARVLWMSSLDAEPEFDPKDDWQLTKTMHSYQASKFQIELIAAELERRTLEAQETGRVSSMSELVAPHGEIHHLVVSPGIIATNMSSLLNIPIPGWRWLMLAAFFLVRLLGSTHILMSLYAAAVSAVHLALVPLRAVPTVKNCPRLSPTDVGYPFWHSYHGQTASTVQLLRFGSENDRWGNDRPGVTAVPVWEEHPSAGEVLLERFERLYEAFDMAEAARGVTGNSKASNGWVA</sequence>
<dbReference type="PANTHER" id="PTHR43647:SF1">
    <property type="entry name" value="3-KETO-STEROID REDUCTASE ERG27"/>
    <property type="match status" value="1"/>
</dbReference>
<dbReference type="OrthoDB" id="9989144at2759"/>
<keyword evidence="9" id="KW-1185">Reference proteome</keyword>
<dbReference type="Proteomes" id="UP000313359">
    <property type="component" value="Unassembled WGS sequence"/>
</dbReference>
<evidence type="ECO:0000313" key="9">
    <source>
        <dbReference type="Proteomes" id="UP000313359"/>
    </source>
</evidence>
<keyword evidence="5" id="KW-0443">Lipid metabolism</keyword>
<evidence type="ECO:0000256" key="3">
    <source>
        <dbReference type="ARBA" id="ARBA00022955"/>
    </source>
</evidence>
<dbReference type="AlphaFoldDB" id="A0A5C2SKE0"/>
<comment type="similarity">
    <text evidence="6">Belongs to the short-chain dehydrogenases/reductases (SDR) family. ERG27 subfamily.</text>
</comment>
<keyword evidence="7" id="KW-0812">Transmembrane</keyword>
<dbReference type="SUPFAM" id="SSF51735">
    <property type="entry name" value="NAD(P)-binding Rossmann-fold domains"/>
    <property type="match status" value="1"/>
</dbReference>